<dbReference type="Gene3D" id="3.30.1120.90">
    <property type="entry name" value="Nucleosome assembly protein"/>
    <property type="match status" value="1"/>
</dbReference>
<protein>
    <submittedName>
        <fullName evidence="1">Uncharacterized protein</fullName>
    </submittedName>
</protein>
<proteinExistence type="predicted"/>
<reference evidence="1 2" key="1">
    <citation type="journal article" date="2019" name="PLoS ONE">
        <title>Genomic analyses reveal an absence of contemporary introgressive admixture between fin whales and blue whales, despite known hybrids.</title>
        <authorList>
            <person name="Westbury M.V."/>
            <person name="Petersen B."/>
            <person name="Lorenzen E.D."/>
        </authorList>
    </citation>
    <scope>NUCLEOTIDE SEQUENCE [LARGE SCALE GENOMIC DNA]</scope>
    <source>
        <strain evidence="1">FinWhale-01</strain>
    </source>
</reference>
<keyword evidence="2" id="KW-1185">Reference proteome</keyword>
<dbReference type="Proteomes" id="UP000437017">
    <property type="component" value="Unassembled WGS sequence"/>
</dbReference>
<sequence>MQNKASRKRQLEEPESFFTWFTDRSDAGADELGEVIRMISGQIHHSTTWFLTRMMRKGKEKKKMMKKRKKD</sequence>
<dbReference type="SUPFAM" id="SSF143113">
    <property type="entry name" value="NAP-like"/>
    <property type="match status" value="1"/>
</dbReference>
<dbReference type="OrthoDB" id="9808524at2759"/>
<organism evidence="1 2">
    <name type="scientific">Balaenoptera physalus</name>
    <name type="common">Fin whale</name>
    <name type="synonym">Balaena physalus</name>
    <dbReference type="NCBI Taxonomy" id="9770"/>
    <lineage>
        <taxon>Eukaryota</taxon>
        <taxon>Metazoa</taxon>
        <taxon>Chordata</taxon>
        <taxon>Craniata</taxon>
        <taxon>Vertebrata</taxon>
        <taxon>Euteleostomi</taxon>
        <taxon>Mammalia</taxon>
        <taxon>Eutheria</taxon>
        <taxon>Laurasiatheria</taxon>
        <taxon>Artiodactyla</taxon>
        <taxon>Whippomorpha</taxon>
        <taxon>Cetacea</taxon>
        <taxon>Mysticeti</taxon>
        <taxon>Balaenopteridae</taxon>
        <taxon>Balaenoptera</taxon>
    </lineage>
</organism>
<comment type="caution">
    <text evidence="1">The sequence shown here is derived from an EMBL/GenBank/DDBJ whole genome shotgun (WGS) entry which is preliminary data.</text>
</comment>
<evidence type="ECO:0000313" key="2">
    <source>
        <dbReference type="Proteomes" id="UP000437017"/>
    </source>
</evidence>
<dbReference type="AlphaFoldDB" id="A0A643CF03"/>
<dbReference type="EMBL" id="SGJD01001699">
    <property type="protein sequence ID" value="KAB0398740.1"/>
    <property type="molecule type" value="Genomic_DNA"/>
</dbReference>
<dbReference type="InterPro" id="IPR037231">
    <property type="entry name" value="NAP-like_sf"/>
</dbReference>
<evidence type="ECO:0000313" key="1">
    <source>
        <dbReference type="EMBL" id="KAB0398740.1"/>
    </source>
</evidence>
<accession>A0A643CF03</accession>
<name>A0A643CF03_BALPH</name>
<gene>
    <name evidence="1" type="ORF">E2I00_000414</name>
</gene>